<comment type="subcellular location">
    <subcellularLocation>
        <location evidence="1">Cell envelope</location>
    </subcellularLocation>
</comment>
<evidence type="ECO:0000256" key="5">
    <source>
        <dbReference type="ARBA" id="ARBA00022729"/>
    </source>
</evidence>
<keyword evidence="10" id="KW-1185">Reference proteome</keyword>
<organism evidence="9 10">
    <name type="scientific">Vitreoscilla massiliensis</name>
    <dbReference type="NCBI Taxonomy" id="1689272"/>
    <lineage>
        <taxon>Bacteria</taxon>
        <taxon>Pseudomonadati</taxon>
        <taxon>Pseudomonadota</taxon>
        <taxon>Betaproteobacteria</taxon>
        <taxon>Neisseriales</taxon>
        <taxon>Neisseriaceae</taxon>
        <taxon>Vitreoscilla</taxon>
    </lineage>
</organism>
<evidence type="ECO:0000256" key="1">
    <source>
        <dbReference type="ARBA" id="ARBA00004196"/>
    </source>
</evidence>
<sequence length="315" mass="34062">MNSNILWRSLCVAATLAVSPVIMAQSLTWQGQSLQFKHTPQKIAVYELSALDTLQALGVRASIVPDAMFPVTVAAYNQGHATKAGSLFEPDIAVLTAQKPDLIIVGGRSKAKQDTVKDIAPTLDLSPDTNHYMADLQARTDLLANTFGKQATAAQRLQTIHSKQAQLKTQTRGKTALMLFTNKGNFMPHAEGERFGFVYDFAGLQSVLPAVPPKDDNEPAKPRPAAGTPEAEAAKIKAAERLQAAVQQQPDYLIVLDRGAVNTNDYTAAQELQKNAILRQAKGKIIMVDANAWYLTGAGLANTELMLDELIKATK</sequence>
<dbReference type="SUPFAM" id="SSF53807">
    <property type="entry name" value="Helical backbone' metal receptor"/>
    <property type="match status" value="1"/>
</dbReference>
<comment type="similarity">
    <text evidence="2">Belongs to the bacterial solute-binding protein 8 family.</text>
</comment>
<evidence type="ECO:0000259" key="8">
    <source>
        <dbReference type="PROSITE" id="PS50983"/>
    </source>
</evidence>
<keyword evidence="5 7" id="KW-0732">Signal</keyword>
<feature type="region of interest" description="Disordered" evidence="6">
    <location>
        <begin position="210"/>
        <end position="230"/>
    </location>
</feature>
<proteinExistence type="inferred from homology"/>
<dbReference type="Pfam" id="PF01497">
    <property type="entry name" value="Peripla_BP_2"/>
    <property type="match status" value="1"/>
</dbReference>
<reference evidence="9 10" key="1">
    <citation type="journal article" date="2022" name="Res Sq">
        <title>Evolution of multicellular longitudinally dividing oral cavity symbionts (Neisseriaceae).</title>
        <authorList>
            <person name="Nyongesa S."/>
            <person name="Weber P."/>
            <person name="Bernet E."/>
            <person name="Pullido F."/>
            <person name="Nieckarz M."/>
            <person name="Delaby M."/>
            <person name="Nieves C."/>
            <person name="Viehboeck T."/>
            <person name="Krause N."/>
            <person name="Rivera-Millot A."/>
            <person name="Nakamura A."/>
            <person name="Vischer N."/>
            <person name="VanNieuwenhze M."/>
            <person name="Brun Y."/>
            <person name="Cava F."/>
            <person name="Bulgheresi S."/>
            <person name="Veyrier F."/>
        </authorList>
    </citation>
    <scope>NUCLEOTIDE SEQUENCE [LARGE SCALE GENOMIC DNA]</scope>
    <source>
        <strain evidence="9 10">SN4</strain>
    </source>
</reference>
<evidence type="ECO:0000256" key="4">
    <source>
        <dbReference type="ARBA" id="ARBA00022496"/>
    </source>
</evidence>
<evidence type="ECO:0000256" key="3">
    <source>
        <dbReference type="ARBA" id="ARBA00022448"/>
    </source>
</evidence>
<dbReference type="RefSeq" id="WP_058304751.1">
    <property type="nucleotide sequence ID" value="NZ_CABKVG010000004.1"/>
</dbReference>
<evidence type="ECO:0000256" key="7">
    <source>
        <dbReference type="SAM" id="SignalP"/>
    </source>
</evidence>
<feature type="domain" description="Fe/B12 periplasmic-binding" evidence="8">
    <location>
        <begin position="42"/>
        <end position="315"/>
    </location>
</feature>
<keyword evidence="3" id="KW-0813">Transport</keyword>
<dbReference type="PANTHER" id="PTHR30532:SF28">
    <property type="entry name" value="PETROBACTIN-BINDING PROTEIN YCLQ"/>
    <property type="match status" value="1"/>
</dbReference>
<evidence type="ECO:0000256" key="6">
    <source>
        <dbReference type="SAM" id="MobiDB-lite"/>
    </source>
</evidence>
<dbReference type="Gene3D" id="3.40.50.1980">
    <property type="entry name" value="Nitrogenase molybdenum iron protein domain"/>
    <property type="match status" value="2"/>
</dbReference>
<protein>
    <submittedName>
        <fullName evidence="9">ABC transporter substrate-binding protein</fullName>
    </submittedName>
</protein>
<dbReference type="EMBL" id="CP091511">
    <property type="protein sequence ID" value="UOO91177.1"/>
    <property type="molecule type" value="Genomic_DNA"/>
</dbReference>
<accession>A0ABY4E5Y8</accession>
<evidence type="ECO:0000313" key="10">
    <source>
        <dbReference type="Proteomes" id="UP000832011"/>
    </source>
</evidence>
<dbReference type="InterPro" id="IPR002491">
    <property type="entry name" value="ABC_transptr_periplasmic_BD"/>
</dbReference>
<keyword evidence="4" id="KW-0406">Ion transport</keyword>
<dbReference type="InterPro" id="IPR051313">
    <property type="entry name" value="Bact_iron-sidero_bind"/>
</dbReference>
<gene>
    <name evidence="9" type="ORF">LVJ82_09525</name>
</gene>
<dbReference type="PANTHER" id="PTHR30532">
    <property type="entry name" value="IRON III DICITRATE-BINDING PERIPLASMIC PROTEIN"/>
    <property type="match status" value="1"/>
</dbReference>
<feature type="chain" id="PRO_5045857559" evidence="7">
    <location>
        <begin position="25"/>
        <end position="315"/>
    </location>
</feature>
<feature type="signal peptide" evidence="7">
    <location>
        <begin position="1"/>
        <end position="24"/>
    </location>
</feature>
<dbReference type="PROSITE" id="PS50983">
    <property type="entry name" value="FE_B12_PBP"/>
    <property type="match status" value="1"/>
</dbReference>
<keyword evidence="4" id="KW-0408">Iron</keyword>
<evidence type="ECO:0000313" key="9">
    <source>
        <dbReference type="EMBL" id="UOO91177.1"/>
    </source>
</evidence>
<evidence type="ECO:0000256" key="2">
    <source>
        <dbReference type="ARBA" id="ARBA00008814"/>
    </source>
</evidence>
<dbReference type="Proteomes" id="UP000832011">
    <property type="component" value="Chromosome"/>
</dbReference>
<name>A0ABY4E5Y8_9NEIS</name>
<keyword evidence="4" id="KW-0410">Iron transport</keyword>